<dbReference type="EMBL" id="LFTY01000002">
    <property type="protein sequence ID" value="KMW56390.1"/>
    <property type="molecule type" value="Genomic_DNA"/>
</dbReference>
<evidence type="ECO:0000313" key="2">
    <source>
        <dbReference type="Proteomes" id="UP000037178"/>
    </source>
</evidence>
<dbReference type="AlphaFoldDB" id="A0A0J9E0Y7"/>
<evidence type="ECO:0000313" key="1">
    <source>
        <dbReference type="EMBL" id="KMW56390.1"/>
    </source>
</evidence>
<reference evidence="1 2" key="1">
    <citation type="submission" date="2015-06" db="EMBL/GenBank/DDBJ databases">
        <title>Draft genome sequence of an Alphaproteobacteria species associated to the Mediterranean sponge Oscarella lobularis.</title>
        <authorList>
            <person name="Jourda C."/>
            <person name="Santini S."/>
            <person name="Claverie J.-M."/>
        </authorList>
    </citation>
    <scope>NUCLEOTIDE SEQUENCE [LARGE SCALE GENOMIC DNA]</scope>
    <source>
        <strain evidence="1">IGS</strain>
    </source>
</reference>
<protein>
    <submittedName>
        <fullName evidence="1">Uncharacterized protein</fullName>
    </submittedName>
</protein>
<organism evidence="1 2">
    <name type="scientific">Candidatus Rhodobacter oscarellae</name>
    <dbReference type="NCBI Taxonomy" id="1675527"/>
    <lineage>
        <taxon>Bacteria</taxon>
        <taxon>Pseudomonadati</taxon>
        <taxon>Pseudomonadota</taxon>
        <taxon>Alphaproteobacteria</taxon>
        <taxon>Rhodobacterales</taxon>
        <taxon>Rhodobacter group</taxon>
        <taxon>Rhodobacter</taxon>
    </lineage>
</organism>
<gene>
    <name evidence="1" type="ORF">AIOL_001342</name>
</gene>
<accession>A0A0J9E0Y7</accession>
<keyword evidence="2" id="KW-1185">Reference proteome</keyword>
<comment type="caution">
    <text evidence="1">The sequence shown here is derived from an EMBL/GenBank/DDBJ whole genome shotgun (WGS) entry which is preliminary data.</text>
</comment>
<sequence>MGPEEFREAIGSSREGAALLEYFDASDEGKQLLSALLGDESGKGQQALVALLEGILSQPEGDPEDKEAFVEKIRGSKHGSALIAVAQKAGAPGAELAKDLVETKAGQTGLLAYIAALDS</sequence>
<dbReference type="PATRIC" id="fig|1675527.3.peg.1426"/>
<name>A0A0J9E0Y7_9RHOB</name>
<proteinExistence type="predicted"/>
<dbReference type="STRING" id="1675527.AIOL_001342"/>
<dbReference type="Proteomes" id="UP000037178">
    <property type="component" value="Unassembled WGS sequence"/>
</dbReference>